<gene>
    <name evidence="1" type="ORF">EVAR_58498_1</name>
</gene>
<dbReference type="Proteomes" id="UP000299102">
    <property type="component" value="Unassembled WGS sequence"/>
</dbReference>
<protein>
    <submittedName>
        <fullName evidence="1">Uncharacterized protein</fullName>
    </submittedName>
</protein>
<comment type="caution">
    <text evidence="1">The sequence shown here is derived from an EMBL/GenBank/DDBJ whole genome shotgun (WGS) entry which is preliminary data.</text>
</comment>
<dbReference type="EMBL" id="BGZK01001646">
    <property type="protein sequence ID" value="GBP83877.1"/>
    <property type="molecule type" value="Genomic_DNA"/>
</dbReference>
<name>A0A4C1ZB93_EUMVA</name>
<evidence type="ECO:0000313" key="2">
    <source>
        <dbReference type="Proteomes" id="UP000299102"/>
    </source>
</evidence>
<sequence length="118" mass="13291">MQAGDGFWTDGRASGGGAFVVNTQKYLNVFKSSKTNYIDSKIKNGKNIMKTTWNVTKNEIDKIKDPFQRDLLRGGGVPEEKWGKVENRQGRRGILSGVYILGDRKLKNNEINKGNKKK</sequence>
<proteinExistence type="predicted"/>
<dbReference type="AlphaFoldDB" id="A0A4C1ZB93"/>
<evidence type="ECO:0000313" key="1">
    <source>
        <dbReference type="EMBL" id="GBP83877.1"/>
    </source>
</evidence>
<organism evidence="1 2">
    <name type="scientific">Eumeta variegata</name>
    <name type="common">Bagworm moth</name>
    <name type="synonym">Eumeta japonica</name>
    <dbReference type="NCBI Taxonomy" id="151549"/>
    <lineage>
        <taxon>Eukaryota</taxon>
        <taxon>Metazoa</taxon>
        <taxon>Ecdysozoa</taxon>
        <taxon>Arthropoda</taxon>
        <taxon>Hexapoda</taxon>
        <taxon>Insecta</taxon>
        <taxon>Pterygota</taxon>
        <taxon>Neoptera</taxon>
        <taxon>Endopterygota</taxon>
        <taxon>Lepidoptera</taxon>
        <taxon>Glossata</taxon>
        <taxon>Ditrysia</taxon>
        <taxon>Tineoidea</taxon>
        <taxon>Psychidae</taxon>
        <taxon>Oiketicinae</taxon>
        <taxon>Eumeta</taxon>
    </lineage>
</organism>
<reference evidence="1 2" key="1">
    <citation type="journal article" date="2019" name="Commun. Biol.">
        <title>The bagworm genome reveals a unique fibroin gene that provides high tensile strength.</title>
        <authorList>
            <person name="Kono N."/>
            <person name="Nakamura H."/>
            <person name="Ohtoshi R."/>
            <person name="Tomita M."/>
            <person name="Numata K."/>
            <person name="Arakawa K."/>
        </authorList>
    </citation>
    <scope>NUCLEOTIDE SEQUENCE [LARGE SCALE GENOMIC DNA]</scope>
</reference>
<accession>A0A4C1ZB93</accession>
<keyword evidence="2" id="KW-1185">Reference proteome</keyword>